<dbReference type="Gene3D" id="1.10.10.200">
    <property type="match status" value="1"/>
</dbReference>
<dbReference type="Pfam" id="PF20772">
    <property type="entry name" value="TACO1_YebC_N"/>
    <property type="match status" value="1"/>
</dbReference>
<dbReference type="InterPro" id="IPR049083">
    <property type="entry name" value="TACO1_YebC_N"/>
</dbReference>
<dbReference type="NCBIfam" id="NF001030">
    <property type="entry name" value="PRK00110.1"/>
    <property type="match status" value="1"/>
</dbReference>
<sequence length="257" mass="28492">MSCDKAQTELAALFAYSQKRSAGHSRWAKIRHSKGASDIKKGQVFSSITKDIFTAVRESGPDAKFNLRLAAAIRQARHVEMPKENIERAIKRAASKEFSDAEQVVYEGLGPHGVAMIIECLTDNKNRTVKALRSKFNRFGGSMAPVGYMFDKKGRIWLAQGSSLDSVDVMLENAIEAGAEDIADLENKIEIICEFSKLQYIAKSLSESRGYVVELIEGTYIPNTLADVSEDSTNEIEEITESIEELDDVIKVHCNLP</sequence>
<evidence type="ECO:0000259" key="4">
    <source>
        <dbReference type="Pfam" id="PF20772"/>
    </source>
</evidence>
<proteinExistence type="inferred from homology"/>
<comment type="caution">
    <text evidence="5">The sequence shown here is derived from an EMBL/GenBank/DDBJ whole genome shotgun (WGS) entry which is preliminary data.</text>
</comment>
<feature type="domain" description="TACO1/YebC-like second and third" evidence="3">
    <location>
        <begin position="102"/>
        <end position="256"/>
    </location>
</feature>
<dbReference type="InterPro" id="IPR026564">
    <property type="entry name" value="Transcrip_reg_TACO1-like_dom3"/>
</dbReference>
<name>A0A9W8GBT4_9FUNG</name>
<evidence type="ECO:0000256" key="1">
    <source>
        <dbReference type="ARBA" id="ARBA00004173"/>
    </source>
</evidence>
<evidence type="ECO:0000313" key="5">
    <source>
        <dbReference type="EMBL" id="KAJ2680419.1"/>
    </source>
</evidence>
<evidence type="ECO:0000313" key="6">
    <source>
        <dbReference type="Proteomes" id="UP001151518"/>
    </source>
</evidence>
<comment type="subcellular location">
    <subcellularLocation>
        <location evidence="1">Mitochondrion</location>
    </subcellularLocation>
</comment>
<gene>
    <name evidence="5" type="ORF">GGI25_000711</name>
</gene>
<dbReference type="NCBIfam" id="TIGR01033">
    <property type="entry name" value="YebC/PmpR family DNA-binding transcriptional regulator"/>
    <property type="match status" value="1"/>
</dbReference>
<protein>
    <recommendedName>
        <fullName evidence="7">Transcriptional regulatory protein</fullName>
    </recommendedName>
</protein>
<dbReference type="Proteomes" id="UP001151518">
    <property type="component" value="Unassembled WGS sequence"/>
</dbReference>
<dbReference type="SUPFAM" id="SSF75625">
    <property type="entry name" value="YebC-like"/>
    <property type="match status" value="1"/>
</dbReference>
<comment type="similarity">
    <text evidence="2">Belongs to the TACO1 family.</text>
</comment>
<evidence type="ECO:0000256" key="2">
    <source>
        <dbReference type="ARBA" id="ARBA00008724"/>
    </source>
</evidence>
<dbReference type="HAMAP" id="MF_00693">
    <property type="entry name" value="Transcrip_reg_TACO1"/>
    <property type="match status" value="1"/>
</dbReference>
<feature type="domain" description="TACO1/YebC-like N-terminal" evidence="4">
    <location>
        <begin position="25"/>
        <end position="95"/>
    </location>
</feature>
<reference evidence="5" key="1">
    <citation type="submission" date="2022-07" db="EMBL/GenBank/DDBJ databases">
        <title>Phylogenomic reconstructions and comparative analyses of Kickxellomycotina fungi.</title>
        <authorList>
            <person name="Reynolds N.K."/>
            <person name="Stajich J.E."/>
            <person name="Barry K."/>
            <person name="Grigoriev I.V."/>
            <person name="Crous P."/>
            <person name="Smith M.E."/>
        </authorList>
    </citation>
    <scope>NUCLEOTIDE SEQUENCE</scope>
    <source>
        <strain evidence="5">NRRL 3115</strain>
    </source>
</reference>
<dbReference type="NCBIfam" id="NF009044">
    <property type="entry name" value="PRK12378.1"/>
    <property type="match status" value="1"/>
</dbReference>
<dbReference type="Gene3D" id="3.30.70.980">
    <property type="match status" value="2"/>
</dbReference>
<dbReference type="EMBL" id="JANBTW010000005">
    <property type="protein sequence ID" value="KAJ2680419.1"/>
    <property type="molecule type" value="Genomic_DNA"/>
</dbReference>
<dbReference type="InterPro" id="IPR048300">
    <property type="entry name" value="TACO1_YebC-like_2nd/3rd_dom"/>
</dbReference>
<dbReference type="Pfam" id="PF01709">
    <property type="entry name" value="Transcrip_reg"/>
    <property type="match status" value="1"/>
</dbReference>
<evidence type="ECO:0000259" key="3">
    <source>
        <dbReference type="Pfam" id="PF01709"/>
    </source>
</evidence>
<dbReference type="InterPro" id="IPR002876">
    <property type="entry name" value="Transcrip_reg_TACO1-like"/>
</dbReference>
<accession>A0A9W8GBT4</accession>
<dbReference type="PANTHER" id="PTHR12532">
    <property type="entry name" value="TRANSLATIONAL ACTIVATOR OF CYTOCHROME C OXIDASE 1"/>
    <property type="match status" value="1"/>
</dbReference>
<dbReference type="GO" id="GO:0005739">
    <property type="term" value="C:mitochondrion"/>
    <property type="evidence" value="ECO:0007669"/>
    <property type="project" value="UniProtKB-SubCell"/>
</dbReference>
<dbReference type="OrthoDB" id="2017544at2759"/>
<dbReference type="AlphaFoldDB" id="A0A9W8GBT4"/>
<dbReference type="PANTHER" id="PTHR12532:SF0">
    <property type="entry name" value="TRANSLATIONAL ACTIVATOR OF CYTOCHROME C OXIDASE 1"/>
    <property type="match status" value="1"/>
</dbReference>
<dbReference type="InterPro" id="IPR017856">
    <property type="entry name" value="Integrase-like_N"/>
</dbReference>
<dbReference type="FunFam" id="1.10.10.200:FF:000002">
    <property type="entry name" value="Probable transcriptional regulatory protein CLM62_37755"/>
    <property type="match status" value="1"/>
</dbReference>
<dbReference type="InterPro" id="IPR029072">
    <property type="entry name" value="YebC-like"/>
</dbReference>
<organism evidence="5 6">
    <name type="scientific">Coemansia spiralis</name>
    <dbReference type="NCBI Taxonomy" id="417178"/>
    <lineage>
        <taxon>Eukaryota</taxon>
        <taxon>Fungi</taxon>
        <taxon>Fungi incertae sedis</taxon>
        <taxon>Zoopagomycota</taxon>
        <taxon>Kickxellomycotina</taxon>
        <taxon>Kickxellomycetes</taxon>
        <taxon>Kickxellales</taxon>
        <taxon>Kickxellaceae</taxon>
        <taxon>Coemansia</taxon>
    </lineage>
</organism>
<evidence type="ECO:0008006" key="7">
    <source>
        <dbReference type="Google" id="ProtNLM"/>
    </source>
</evidence>